<dbReference type="Proteomes" id="UP001331515">
    <property type="component" value="Unassembled WGS sequence"/>
</dbReference>
<feature type="region of interest" description="Disordered" evidence="1">
    <location>
        <begin position="94"/>
        <end position="133"/>
    </location>
</feature>
<reference evidence="2 3" key="1">
    <citation type="journal article" date="2023" name="Mol. Biol. Evol.">
        <title>Genomics of Secondarily Temperate Adaptation in the Only Non-Antarctic Icefish.</title>
        <authorList>
            <person name="Rivera-Colon A.G."/>
            <person name="Rayamajhi N."/>
            <person name="Minhas B.F."/>
            <person name="Madrigal G."/>
            <person name="Bilyk K.T."/>
            <person name="Yoon V."/>
            <person name="Hune M."/>
            <person name="Gregory S."/>
            <person name="Cheng C.H.C."/>
            <person name="Catchen J.M."/>
        </authorList>
    </citation>
    <scope>NUCLEOTIDE SEQUENCE [LARGE SCALE GENOMIC DNA]</scope>
    <source>
        <tissue evidence="2">White muscle</tissue>
    </source>
</reference>
<organism evidence="2 3">
    <name type="scientific">Champsocephalus gunnari</name>
    <name type="common">Mackerel icefish</name>
    <dbReference type="NCBI Taxonomy" id="52237"/>
    <lineage>
        <taxon>Eukaryota</taxon>
        <taxon>Metazoa</taxon>
        <taxon>Chordata</taxon>
        <taxon>Craniata</taxon>
        <taxon>Vertebrata</taxon>
        <taxon>Euteleostomi</taxon>
        <taxon>Actinopterygii</taxon>
        <taxon>Neopterygii</taxon>
        <taxon>Teleostei</taxon>
        <taxon>Neoteleostei</taxon>
        <taxon>Acanthomorphata</taxon>
        <taxon>Eupercaria</taxon>
        <taxon>Perciformes</taxon>
        <taxon>Notothenioidei</taxon>
        <taxon>Channichthyidae</taxon>
        <taxon>Champsocephalus</taxon>
    </lineage>
</organism>
<evidence type="ECO:0000313" key="3">
    <source>
        <dbReference type="Proteomes" id="UP001331515"/>
    </source>
</evidence>
<feature type="region of interest" description="Disordered" evidence="1">
    <location>
        <begin position="157"/>
        <end position="178"/>
    </location>
</feature>
<accession>A0AAN8DM78</accession>
<proteinExistence type="predicted"/>
<sequence length="178" mass="18739">METGQESQGCVRDCLVCGSGYIMSFDRHSQCESCLGIEHANAALIPGVACSHCARLPLALRQQRADALAAAAAEDDWHVREEYSGDKAIDFLDQSGGHESDDYVPSIQGSTGDSPIVSPLRTEETDRETGVGPVYDPVIPISANTALPSIGGILLELPESGRLEKSPRSPSSGELAAG</sequence>
<dbReference type="AlphaFoldDB" id="A0AAN8DM78"/>
<protein>
    <submittedName>
        <fullName evidence="2">Uncharacterized protein</fullName>
    </submittedName>
</protein>
<evidence type="ECO:0000256" key="1">
    <source>
        <dbReference type="SAM" id="MobiDB-lite"/>
    </source>
</evidence>
<evidence type="ECO:0000313" key="2">
    <source>
        <dbReference type="EMBL" id="KAK5925426.1"/>
    </source>
</evidence>
<name>A0AAN8DM78_CHAGU</name>
<dbReference type="EMBL" id="JAURVH010001520">
    <property type="protein sequence ID" value="KAK5925426.1"/>
    <property type="molecule type" value="Genomic_DNA"/>
</dbReference>
<gene>
    <name evidence="2" type="ORF">CgunFtcFv8_017948</name>
</gene>
<comment type="caution">
    <text evidence="2">The sequence shown here is derived from an EMBL/GenBank/DDBJ whole genome shotgun (WGS) entry which is preliminary data.</text>
</comment>
<keyword evidence="3" id="KW-1185">Reference proteome</keyword>